<dbReference type="EMBL" id="PISE01000011">
    <property type="protein sequence ID" value="PKG24768.1"/>
    <property type="molecule type" value="Genomic_DNA"/>
</dbReference>
<dbReference type="Pfam" id="PF19305">
    <property type="entry name" value="MmgE_PrpD_C"/>
    <property type="match status" value="1"/>
</dbReference>
<dbReference type="Pfam" id="PF03972">
    <property type="entry name" value="MmgE_PrpD_N"/>
    <property type="match status" value="1"/>
</dbReference>
<dbReference type="PANTHER" id="PTHR16943:SF8">
    <property type="entry name" value="2-METHYLCITRATE DEHYDRATASE"/>
    <property type="match status" value="1"/>
</dbReference>
<feature type="domain" description="MmgE/PrpD N-terminal" evidence="2">
    <location>
        <begin position="13"/>
        <end position="236"/>
    </location>
</feature>
<organism evidence="4 5">
    <name type="scientific">Niallia nealsonii</name>
    <dbReference type="NCBI Taxonomy" id="115979"/>
    <lineage>
        <taxon>Bacteria</taxon>
        <taxon>Bacillati</taxon>
        <taxon>Bacillota</taxon>
        <taxon>Bacilli</taxon>
        <taxon>Bacillales</taxon>
        <taxon>Bacillaceae</taxon>
        <taxon>Niallia</taxon>
    </lineage>
</organism>
<dbReference type="InterPro" id="IPR005656">
    <property type="entry name" value="MmgE_PrpD"/>
</dbReference>
<dbReference type="InterPro" id="IPR042188">
    <property type="entry name" value="MmgE/PrpD_sf_2"/>
</dbReference>
<accession>A0A2N0Z5I1</accession>
<gene>
    <name evidence="4" type="ORF">CWS01_05845</name>
</gene>
<comment type="similarity">
    <text evidence="1">Belongs to the PrpD family.</text>
</comment>
<dbReference type="InterPro" id="IPR036148">
    <property type="entry name" value="MmgE/PrpD_sf"/>
</dbReference>
<dbReference type="AlphaFoldDB" id="A0A2N0Z5I1"/>
<protein>
    <recommendedName>
        <fullName evidence="6">2-methylcitrate dehydratase</fullName>
    </recommendedName>
</protein>
<dbReference type="InterPro" id="IPR045337">
    <property type="entry name" value="MmgE_PrpD_C"/>
</dbReference>
<dbReference type="Gene3D" id="1.10.4100.10">
    <property type="entry name" value="2-methylcitrate dehydratase PrpD"/>
    <property type="match status" value="1"/>
</dbReference>
<evidence type="ECO:0000313" key="4">
    <source>
        <dbReference type="EMBL" id="PKG24768.1"/>
    </source>
</evidence>
<dbReference type="GO" id="GO:0016829">
    <property type="term" value="F:lyase activity"/>
    <property type="evidence" value="ECO:0007669"/>
    <property type="project" value="InterPro"/>
</dbReference>
<evidence type="ECO:0000256" key="1">
    <source>
        <dbReference type="ARBA" id="ARBA00006174"/>
    </source>
</evidence>
<feature type="domain" description="MmgE/PrpD C-terminal" evidence="3">
    <location>
        <begin position="267"/>
        <end position="414"/>
    </location>
</feature>
<evidence type="ECO:0000313" key="5">
    <source>
        <dbReference type="Proteomes" id="UP000233375"/>
    </source>
</evidence>
<evidence type="ECO:0000259" key="2">
    <source>
        <dbReference type="Pfam" id="PF03972"/>
    </source>
</evidence>
<dbReference type="Gene3D" id="3.30.1330.120">
    <property type="entry name" value="2-methylcitrate dehydratase PrpD"/>
    <property type="match status" value="1"/>
</dbReference>
<evidence type="ECO:0000259" key="3">
    <source>
        <dbReference type="Pfam" id="PF19305"/>
    </source>
</evidence>
<dbReference type="RefSeq" id="WP_101176245.1">
    <property type="nucleotide sequence ID" value="NZ_PISE01000011.1"/>
</dbReference>
<name>A0A2N0Z5I1_9BACI</name>
<proteinExistence type="inferred from homology"/>
<sequence>MSLNRFVEMLEEILDYQWEDFSAETIERTKSIILDTALATIDGLNNKEMQNLMKQVSSPQYDQHYCIPVLGTALYTSLEDNLLLHGTAVVSNENDEGNQFAKGHPAAHIFAPLYVKAILDEANGKDFIRAFILGYEAASRYAYAANMDDSFHPHGTWGIIGGAVACGILQGKTKEEIIEIALLAAATPIATAWEAAVSGNTVRNLYTGIAMMIAYKTVLFQTANFKSSLKVVQATWDHLMLKDFNDELFQKDLMKPAMIEKSFFKYYPSCRFTHSAIDALYQILEKNEIDPNEIKNITVETYGLAARLDNQCPENILSSKFSIPYVLAVILSGENLYGSFTDETLVYSKITEISDKIQVMEDPLMSARLPEERAARVTIEFINNNCLVGEVKDASGSFKEPLSDEKLNQKYLNIIPDQKELDLLKSKFYSIDQEENMNEWFNYLKGVTVY</sequence>
<dbReference type="SUPFAM" id="SSF103378">
    <property type="entry name" value="2-methylcitrate dehydratase PrpD"/>
    <property type="match status" value="1"/>
</dbReference>
<dbReference type="InterPro" id="IPR045336">
    <property type="entry name" value="MmgE_PrpD_N"/>
</dbReference>
<dbReference type="OrthoDB" id="9791416at2"/>
<keyword evidence="5" id="KW-1185">Reference proteome</keyword>
<comment type="caution">
    <text evidence="4">The sequence shown here is derived from an EMBL/GenBank/DDBJ whole genome shotgun (WGS) entry which is preliminary data.</text>
</comment>
<dbReference type="PANTHER" id="PTHR16943">
    <property type="entry name" value="2-METHYLCITRATE DEHYDRATASE-RELATED"/>
    <property type="match status" value="1"/>
</dbReference>
<dbReference type="InterPro" id="IPR042183">
    <property type="entry name" value="MmgE/PrpD_sf_1"/>
</dbReference>
<dbReference type="Proteomes" id="UP000233375">
    <property type="component" value="Unassembled WGS sequence"/>
</dbReference>
<reference evidence="4 5" key="1">
    <citation type="journal article" date="2003" name="Int. J. Syst. Evol. Microbiol.">
        <title>Bacillus nealsonii sp. nov., isolated from a spacecraft-assembly facility, whose spores are gamma-radiation resistant.</title>
        <authorList>
            <person name="Venkateswaran K."/>
            <person name="Kempf M."/>
            <person name="Chen F."/>
            <person name="Satomi M."/>
            <person name="Nicholson W."/>
            <person name="Kern R."/>
        </authorList>
    </citation>
    <scope>NUCLEOTIDE SEQUENCE [LARGE SCALE GENOMIC DNA]</scope>
    <source>
        <strain evidence="4 5">FO-92</strain>
    </source>
</reference>
<evidence type="ECO:0008006" key="6">
    <source>
        <dbReference type="Google" id="ProtNLM"/>
    </source>
</evidence>